<dbReference type="InterPro" id="IPR039961">
    <property type="entry name" value="Nuo9.5"/>
</dbReference>
<accession>A0A2I1D8Z6</accession>
<organism evidence="2 3">
    <name type="scientific">Aspergillus campestris (strain IBT 28561)</name>
    <dbReference type="NCBI Taxonomy" id="1392248"/>
    <lineage>
        <taxon>Eukaryota</taxon>
        <taxon>Fungi</taxon>
        <taxon>Dikarya</taxon>
        <taxon>Ascomycota</taxon>
        <taxon>Pezizomycotina</taxon>
        <taxon>Eurotiomycetes</taxon>
        <taxon>Eurotiomycetidae</taxon>
        <taxon>Eurotiales</taxon>
        <taxon>Aspergillaceae</taxon>
        <taxon>Aspergillus</taxon>
        <taxon>Aspergillus subgen. Circumdati</taxon>
    </lineage>
</organism>
<proteinExistence type="predicted"/>
<dbReference type="GeneID" id="36547524"/>
<feature type="transmembrane region" description="Helical" evidence="1">
    <location>
        <begin position="23"/>
        <end position="41"/>
    </location>
</feature>
<dbReference type="VEuPathDB" id="FungiDB:P168DRAFT_316358"/>
<dbReference type="Proteomes" id="UP000234254">
    <property type="component" value="Unassembled WGS sequence"/>
</dbReference>
<evidence type="ECO:0000313" key="3">
    <source>
        <dbReference type="Proteomes" id="UP000234254"/>
    </source>
</evidence>
<protein>
    <recommendedName>
        <fullName evidence="4">NADH-ubiquinone oxidoreductase 9.5 kDa subunit</fullName>
    </recommendedName>
</protein>
<reference evidence="2" key="1">
    <citation type="submission" date="2016-12" db="EMBL/GenBank/DDBJ databases">
        <title>The genomes of Aspergillus section Nigri reveals drivers in fungal speciation.</title>
        <authorList>
            <consortium name="DOE Joint Genome Institute"/>
            <person name="Vesth T.C."/>
            <person name="Nybo J."/>
            <person name="Theobald S."/>
            <person name="Brandl J."/>
            <person name="Frisvad J.C."/>
            <person name="Nielsen K.F."/>
            <person name="Lyhne E.K."/>
            <person name="Kogle M.E."/>
            <person name="Kuo A."/>
            <person name="Riley R."/>
            <person name="Clum A."/>
            <person name="Nolan M."/>
            <person name="Lipzen A."/>
            <person name="Salamov A."/>
            <person name="Henrissat B."/>
            <person name="Wiebenga A."/>
            <person name="De vries R.P."/>
            <person name="Grigoriev I.V."/>
            <person name="Mortensen U.H."/>
            <person name="Andersen M.R."/>
            <person name="Baker S.E."/>
        </authorList>
    </citation>
    <scope>NUCLEOTIDE SEQUENCE</scope>
    <source>
        <strain evidence="2">IBT 28561</strain>
    </source>
</reference>
<sequence length="76" mass="8515">MSTPQFWSTPLRYLRWASIEKPAIFYSLIIGSTGPVMLFAAPPIRRAFGDIEPEPIPLTYPIPEGPRNPPKGFEDA</sequence>
<evidence type="ECO:0000313" key="2">
    <source>
        <dbReference type="EMBL" id="PKY06346.1"/>
    </source>
</evidence>
<keyword evidence="1" id="KW-1133">Transmembrane helix</keyword>
<keyword evidence="1" id="KW-0812">Transmembrane</keyword>
<dbReference type="EMBL" id="MSFM01000003">
    <property type="protein sequence ID" value="PKY06346.1"/>
    <property type="molecule type" value="Genomic_DNA"/>
</dbReference>
<dbReference type="AlphaFoldDB" id="A0A2I1D8Z6"/>
<evidence type="ECO:0000256" key="1">
    <source>
        <dbReference type="SAM" id="Phobius"/>
    </source>
</evidence>
<keyword evidence="1" id="KW-0472">Membrane</keyword>
<dbReference type="PANTHER" id="PTHR38488:SF1">
    <property type="entry name" value="OXIDOREDUCTASE 9.5 KDA SUBUNIT, PUTATIVE (AFU_ORTHOLOGUE AFUA_5G08980)-RELATED"/>
    <property type="match status" value="1"/>
</dbReference>
<name>A0A2I1D8Z6_ASPC2</name>
<dbReference type="PANTHER" id="PTHR38488">
    <property type="entry name" value="OXIDOREDUCTASE 9.5 KDA SUBUNIT, PUTATIVE (AFU_ORTHOLOGUE AFUA_5G08980)-RELATED"/>
    <property type="match status" value="1"/>
</dbReference>
<dbReference type="RefSeq" id="XP_024694940.1">
    <property type="nucleotide sequence ID" value="XM_024840000.1"/>
</dbReference>
<gene>
    <name evidence="2" type="ORF">P168DRAFT_316358</name>
</gene>
<dbReference type="CDD" id="cd22903">
    <property type="entry name" value="NI9M"/>
    <property type="match status" value="1"/>
</dbReference>
<evidence type="ECO:0008006" key="4">
    <source>
        <dbReference type="Google" id="ProtNLM"/>
    </source>
</evidence>
<dbReference type="OrthoDB" id="2093409at2759"/>
<comment type="caution">
    <text evidence="2">The sequence shown here is derived from an EMBL/GenBank/DDBJ whole genome shotgun (WGS) entry which is preliminary data.</text>
</comment>
<keyword evidence="3" id="KW-1185">Reference proteome</keyword>